<dbReference type="Pfam" id="PF01812">
    <property type="entry name" value="5-FTHF_cyc-lig"/>
    <property type="match status" value="1"/>
</dbReference>
<dbReference type="SUPFAM" id="SSF100950">
    <property type="entry name" value="NagB/RpiA/CoA transferase-like"/>
    <property type="match status" value="1"/>
</dbReference>
<dbReference type="InterPro" id="IPR037171">
    <property type="entry name" value="NagB/RpiA_transferase-like"/>
</dbReference>
<dbReference type="PIRSF" id="PIRSF006806">
    <property type="entry name" value="FTHF_cligase"/>
    <property type="match status" value="1"/>
</dbReference>
<reference evidence="6 7" key="1">
    <citation type="submission" date="2020-04" db="EMBL/GenBank/DDBJ databases">
        <title>Rhodospirillaceae bacterium KN72 isolated from deep sea.</title>
        <authorList>
            <person name="Zhang D.-C."/>
        </authorList>
    </citation>
    <scope>NUCLEOTIDE SEQUENCE [LARGE SCALE GENOMIC DNA]</scope>
    <source>
        <strain evidence="6 7">KN72</strain>
    </source>
</reference>
<evidence type="ECO:0000256" key="1">
    <source>
        <dbReference type="ARBA" id="ARBA00010638"/>
    </source>
</evidence>
<keyword evidence="7" id="KW-1185">Reference proteome</keyword>
<feature type="binding site" evidence="4">
    <location>
        <position position="70"/>
    </location>
    <ligand>
        <name>substrate</name>
    </ligand>
</feature>
<keyword evidence="5" id="KW-0479">Metal-binding</keyword>
<dbReference type="EC" id="6.3.3.2" evidence="5"/>
<comment type="similarity">
    <text evidence="1 5">Belongs to the 5-formyltetrahydrofolate cyclo-ligase family.</text>
</comment>
<evidence type="ECO:0000256" key="4">
    <source>
        <dbReference type="PIRSR" id="PIRSR006806-1"/>
    </source>
</evidence>
<feature type="binding site" evidence="4">
    <location>
        <begin position="150"/>
        <end position="158"/>
    </location>
    <ligand>
        <name>ATP</name>
        <dbReference type="ChEBI" id="CHEBI:30616"/>
    </ligand>
</feature>
<keyword evidence="2 4" id="KW-0547">Nucleotide-binding</keyword>
<dbReference type="NCBIfam" id="TIGR02727">
    <property type="entry name" value="MTHFS_bact"/>
    <property type="match status" value="1"/>
</dbReference>
<name>A0A7Y0DWM3_9PROT</name>
<dbReference type="PANTHER" id="PTHR23407">
    <property type="entry name" value="ATPASE INHIBITOR/5-FORMYLTETRAHYDROFOLATE CYCLO-LIGASE"/>
    <property type="match status" value="1"/>
</dbReference>
<evidence type="ECO:0000313" key="7">
    <source>
        <dbReference type="Proteomes" id="UP000539372"/>
    </source>
</evidence>
<keyword evidence="6" id="KW-0436">Ligase</keyword>
<proteinExistence type="inferred from homology"/>
<evidence type="ECO:0000256" key="5">
    <source>
        <dbReference type="RuleBase" id="RU361279"/>
    </source>
</evidence>
<dbReference type="AlphaFoldDB" id="A0A7Y0DWM3"/>
<dbReference type="GO" id="GO:0005524">
    <property type="term" value="F:ATP binding"/>
    <property type="evidence" value="ECO:0007669"/>
    <property type="project" value="UniProtKB-KW"/>
</dbReference>
<evidence type="ECO:0000313" key="6">
    <source>
        <dbReference type="EMBL" id="NMM42949.1"/>
    </source>
</evidence>
<comment type="catalytic activity">
    <reaction evidence="5">
        <text>(6S)-5-formyl-5,6,7,8-tetrahydrofolate + ATP = (6R)-5,10-methenyltetrahydrofolate + ADP + phosphate</text>
        <dbReference type="Rhea" id="RHEA:10488"/>
        <dbReference type="ChEBI" id="CHEBI:30616"/>
        <dbReference type="ChEBI" id="CHEBI:43474"/>
        <dbReference type="ChEBI" id="CHEBI:57455"/>
        <dbReference type="ChEBI" id="CHEBI:57457"/>
        <dbReference type="ChEBI" id="CHEBI:456216"/>
        <dbReference type="EC" id="6.3.3.2"/>
    </reaction>
</comment>
<organism evidence="6 7">
    <name type="scientific">Pacificispira spongiicola</name>
    <dbReference type="NCBI Taxonomy" id="2729598"/>
    <lineage>
        <taxon>Bacteria</taxon>
        <taxon>Pseudomonadati</taxon>
        <taxon>Pseudomonadota</taxon>
        <taxon>Alphaproteobacteria</taxon>
        <taxon>Rhodospirillales</taxon>
        <taxon>Rhodospirillaceae</taxon>
        <taxon>Pacificispira</taxon>
    </lineage>
</organism>
<feature type="binding site" evidence="4">
    <location>
        <position position="75"/>
    </location>
    <ligand>
        <name>substrate</name>
    </ligand>
</feature>
<evidence type="ECO:0000256" key="3">
    <source>
        <dbReference type="ARBA" id="ARBA00022840"/>
    </source>
</evidence>
<keyword evidence="5" id="KW-0460">Magnesium</keyword>
<dbReference type="InterPro" id="IPR024185">
    <property type="entry name" value="FTHF_cligase-like_sf"/>
</dbReference>
<dbReference type="EMBL" id="JABBNT010000001">
    <property type="protein sequence ID" value="NMM42949.1"/>
    <property type="molecule type" value="Genomic_DNA"/>
</dbReference>
<dbReference type="GO" id="GO:0009396">
    <property type="term" value="P:folic acid-containing compound biosynthetic process"/>
    <property type="evidence" value="ECO:0007669"/>
    <property type="project" value="TreeGrafter"/>
</dbReference>
<dbReference type="PANTHER" id="PTHR23407:SF1">
    <property type="entry name" value="5-FORMYLTETRAHYDROFOLATE CYCLO-LIGASE"/>
    <property type="match status" value="1"/>
</dbReference>
<dbReference type="Proteomes" id="UP000539372">
    <property type="component" value="Unassembled WGS sequence"/>
</dbReference>
<sequence>MASSPTNAPAPDGGVADLKKAARRLATASRKAAKDAAGKDAAHVLADRVLDGPARAEGLIRAGSVVSGFLPIGSEINTLKALDRFREMGCTVCLPCVVQKDAPLVFRAWTPGDLLIEESFGTRAPADTAAVVEPDLLLVPMLAFDRQGYRLGYGGGFYDRSLDRLRGMKRVVAVGVAFAGQEVDAVPHDSLDQPLDWIVTEKEAIRLTRADQMPGTVR</sequence>
<dbReference type="GO" id="GO:0046872">
    <property type="term" value="F:metal ion binding"/>
    <property type="evidence" value="ECO:0007669"/>
    <property type="project" value="UniProtKB-KW"/>
</dbReference>
<comment type="cofactor">
    <cofactor evidence="5">
        <name>Mg(2+)</name>
        <dbReference type="ChEBI" id="CHEBI:18420"/>
    </cofactor>
</comment>
<accession>A0A7Y0DWM3</accession>
<dbReference type="InterPro" id="IPR002698">
    <property type="entry name" value="FTHF_cligase"/>
</dbReference>
<dbReference type="GO" id="GO:0035999">
    <property type="term" value="P:tetrahydrofolate interconversion"/>
    <property type="evidence" value="ECO:0007669"/>
    <property type="project" value="TreeGrafter"/>
</dbReference>
<keyword evidence="3 4" id="KW-0067">ATP-binding</keyword>
<protein>
    <recommendedName>
        <fullName evidence="5">5-formyltetrahydrofolate cyclo-ligase</fullName>
        <ecNumber evidence="5">6.3.3.2</ecNumber>
    </recommendedName>
</protein>
<evidence type="ECO:0000256" key="2">
    <source>
        <dbReference type="ARBA" id="ARBA00022741"/>
    </source>
</evidence>
<comment type="caution">
    <text evidence="6">The sequence shown here is derived from an EMBL/GenBank/DDBJ whole genome shotgun (WGS) entry which is preliminary data.</text>
</comment>
<gene>
    <name evidence="6" type="ORF">HH303_00565</name>
</gene>
<dbReference type="GO" id="GO:0030272">
    <property type="term" value="F:5-formyltetrahydrofolate cyclo-ligase activity"/>
    <property type="evidence" value="ECO:0007669"/>
    <property type="project" value="UniProtKB-EC"/>
</dbReference>
<dbReference type="Gene3D" id="3.40.50.10420">
    <property type="entry name" value="NagB/RpiA/CoA transferase-like"/>
    <property type="match status" value="1"/>
</dbReference>